<reference evidence="5 6" key="1">
    <citation type="submission" date="2016-02" db="EMBL/GenBank/DDBJ databases">
        <title>Comparison of Clostridium stercorarium subspecies using comparative genomics and transcriptomics.</title>
        <authorList>
            <person name="Schellenberg J."/>
            <person name="Thallinger G."/>
            <person name="Levin D.B."/>
            <person name="Zhang X."/>
            <person name="Alvare G."/>
            <person name="Fristensky B."/>
            <person name="Sparling R."/>
        </authorList>
    </citation>
    <scope>NUCLEOTIDE SEQUENCE [LARGE SCALE GENOMIC DNA]</scope>
    <source>
        <strain evidence="5 6">DSM 2910</strain>
    </source>
</reference>
<accession>A0A1B1YFC2</accession>
<proteinExistence type="predicted"/>
<dbReference type="Pfam" id="PF00248">
    <property type="entry name" value="Aldo_ket_red"/>
    <property type="match status" value="1"/>
</dbReference>
<dbReference type="AlphaFoldDB" id="A0A1B1YFC2"/>
<protein>
    <submittedName>
        <fullName evidence="5">Aldo/keto reductase</fullName>
    </submittedName>
</protein>
<dbReference type="EMBL" id="CP014672">
    <property type="protein sequence ID" value="ANW99464.1"/>
    <property type="molecule type" value="Genomic_DNA"/>
</dbReference>
<dbReference type="PRINTS" id="PR00069">
    <property type="entry name" value="ALDKETRDTASE"/>
</dbReference>
<dbReference type="PROSITE" id="PS00198">
    <property type="entry name" value="4FE4S_FER_1"/>
    <property type="match status" value="1"/>
</dbReference>
<dbReference type="Gene3D" id="3.20.20.100">
    <property type="entry name" value="NADP-dependent oxidoreductase domain"/>
    <property type="match status" value="1"/>
</dbReference>
<gene>
    <name evidence="5" type="ORF">CSTERTH_10715</name>
</gene>
<keyword evidence="3" id="KW-0411">Iron-sulfur</keyword>
<dbReference type="SUPFAM" id="SSF46548">
    <property type="entry name" value="alpha-helical ferredoxin"/>
    <property type="match status" value="1"/>
</dbReference>
<dbReference type="OrthoDB" id="9773828at2"/>
<dbReference type="PANTHER" id="PTHR43312">
    <property type="entry name" value="D-THREO-ALDOSE 1-DEHYDROGENASE"/>
    <property type="match status" value="1"/>
</dbReference>
<dbReference type="InterPro" id="IPR053135">
    <property type="entry name" value="AKR2_Oxidoreductase"/>
</dbReference>
<dbReference type="InterPro" id="IPR023210">
    <property type="entry name" value="NADP_OxRdtase_dom"/>
</dbReference>
<evidence type="ECO:0000256" key="3">
    <source>
        <dbReference type="ARBA" id="ARBA00023014"/>
    </source>
</evidence>
<dbReference type="Proteomes" id="UP000092971">
    <property type="component" value="Chromosome"/>
</dbReference>
<evidence type="ECO:0000256" key="1">
    <source>
        <dbReference type="ARBA" id="ARBA00022723"/>
    </source>
</evidence>
<dbReference type="PANTHER" id="PTHR43312:SF1">
    <property type="entry name" value="NADP-DEPENDENT OXIDOREDUCTASE DOMAIN-CONTAINING PROTEIN"/>
    <property type="match status" value="1"/>
</dbReference>
<dbReference type="CDD" id="cd19100">
    <property type="entry name" value="AKR_unchar"/>
    <property type="match status" value="1"/>
</dbReference>
<feature type="domain" description="4Fe-4S ferredoxin-type" evidence="4">
    <location>
        <begin position="292"/>
        <end position="324"/>
    </location>
</feature>
<dbReference type="GO" id="GO:0016491">
    <property type="term" value="F:oxidoreductase activity"/>
    <property type="evidence" value="ECO:0007669"/>
    <property type="project" value="InterPro"/>
</dbReference>
<dbReference type="InterPro" id="IPR036812">
    <property type="entry name" value="NAD(P)_OxRdtase_dom_sf"/>
</dbReference>
<dbReference type="InterPro" id="IPR017896">
    <property type="entry name" value="4Fe4S_Fe-S-bd"/>
</dbReference>
<dbReference type="InterPro" id="IPR020471">
    <property type="entry name" value="AKR"/>
</dbReference>
<dbReference type="RefSeq" id="WP_015359866.1">
    <property type="nucleotide sequence ID" value="NZ_CP014672.1"/>
</dbReference>
<organism evidence="5 6">
    <name type="scientific">Thermoclostridium stercorarium subsp. thermolacticum DSM 2910</name>
    <dbReference type="NCBI Taxonomy" id="1121336"/>
    <lineage>
        <taxon>Bacteria</taxon>
        <taxon>Bacillati</taxon>
        <taxon>Bacillota</taxon>
        <taxon>Clostridia</taxon>
        <taxon>Eubacteriales</taxon>
        <taxon>Oscillospiraceae</taxon>
        <taxon>Thermoclostridium</taxon>
    </lineage>
</organism>
<dbReference type="GO" id="GO:0046872">
    <property type="term" value="F:metal ion binding"/>
    <property type="evidence" value="ECO:0007669"/>
    <property type="project" value="UniProtKB-KW"/>
</dbReference>
<evidence type="ECO:0000259" key="4">
    <source>
        <dbReference type="PROSITE" id="PS51379"/>
    </source>
</evidence>
<keyword evidence="2" id="KW-0408">Iron</keyword>
<dbReference type="PROSITE" id="PS51379">
    <property type="entry name" value="4FE4S_FER_2"/>
    <property type="match status" value="1"/>
</dbReference>
<evidence type="ECO:0000313" key="6">
    <source>
        <dbReference type="Proteomes" id="UP000092971"/>
    </source>
</evidence>
<evidence type="ECO:0000313" key="5">
    <source>
        <dbReference type="EMBL" id="ANW99464.1"/>
    </source>
</evidence>
<sequence length="337" mass="38776">MRKTVLGKTGLEVTRVGFGVLPLQRVSMDEAKRILTRAYESGINFYDTARAYTDSEEKIGNALSDVRENIIIATKTQAKDAKTFWRDLETSLEKLKTDYIDIYQFHNPEKVPMAGDELYEAMLQAKQKGLIRHIGITNHSFENGKKAILSGLYETLQYPFNHISSEEDLELVMLCKEKNIGFIAMKALSGGLITNAETAFCYLWQYQHVVPIWGIQRMEELEQFIALEKNPPVLDETRKQLIEKDRRELSGSFCRGCGYCMPCPAGIPINNAARMKFLLRRAPYRQYITKEWQEKMELIENCIECNQCSSKCPYHLNTPALLKEMLADYREFVKSHA</sequence>
<evidence type="ECO:0000256" key="2">
    <source>
        <dbReference type="ARBA" id="ARBA00023004"/>
    </source>
</evidence>
<dbReference type="SUPFAM" id="SSF51430">
    <property type="entry name" value="NAD(P)-linked oxidoreductase"/>
    <property type="match status" value="1"/>
</dbReference>
<dbReference type="GO" id="GO:0051536">
    <property type="term" value="F:iron-sulfur cluster binding"/>
    <property type="evidence" value="ECO:0007669"/>
    <property type="project" value="UniProtKB-KW"/>
</dbReference>
<dbReference type="Pfam" id="PF13534">
    <property type="entry name" value="Fer4_17"/>
    <property type="match status" value="1"/>
</dbReference>
<dbReference type="InterPro" id="IPR017900">
    <property type="entry name" value="4Fe4S_Fe_S_CS"/>
</dbReference>
<keyword evidence="1" id="KW-0479">Metal-binding</keyword>
<name>A0A1B1YFC2_THEST</name>